<sequence length="215" mass="24336">MTAEASTADQIQVKPVPVAETMHKICDIAPSVSMCLIGHVDTQTITFFDDNICDYANSGWPQENDAKDYKIAERYGYDADAAVILESENDDFVRFARDFRYREQLLKKFATILPCLDDWGTDIQAFEAWYAQCHKDEMDVCTTQVNLILSNEAQHRLLSIDTDGKHHICTPRRGELILLDAGCTHALLPNQDKGLAHMRTHPMRAAFVIVPDVYN</sequence>
<dbReference type="EMBL" id="LAZR01000009">
    <property type="protein sequence ID" value="KKO08376.1"/>
    <property type="molecule type" value="Genomic_DNA"/>
</dbReference>
<reference evidence="1" key="1">
    <citation type="journal article" date="2015" name="Nature">
        <title>Complex archaea that bridge the gap between prokaryotes and eukaryotes.</title>
        <authorList>
            <person name="Spang A."/>
            <person name="Saw J.H."/>
            <person name="Jorgensen S.L."/>
            <person name="Zaremba-Niedzwiedzka K."/>
            <person name="Martijn J."/>
            <person name="Lind A.E."/>
            <person name="van Eijk R."/>
            <person name="Schleper C."/>
            <person name="Guy L."/>
            <person name="Ettema T.J."/>
        </authorList>
    </citation>
    <scope>NUCLEOTIDE SEQUENCE</scope>
</reference>
<organism evidence="1">
    <name type="scientific">marine sediment metagenome</name>
    <dbReference type="NCBI Taxonomy" id="412755"/>
    <lineage>
        <taxon>unclassified sequences</taxon>
        <taxon>metagenomes</taxon>
        <taxon>ecological metagenomes</taxon>
    </lineage>
</organism>
<name>A0A0F9VTE9_9ZZZZ</name>
<proteinExistence type="predicted"/>
<protein>
    <recommendedName>
        <fullName evidence="2">Aspartyl/asparaginy/proline hydroxylase domain-containing protein</fullName>
    </recommendedName>
</protein>
<comment type="caution">
    <text evidence="1">The sequence shown here is derived from an EMBL/GenBank/DDBJ whole genome shotgun (WGS) entry which is preliminary data.</text>
</comment>
<evidence type="ECO:0008006" key="2">
    <source>
        <dbReference type="Google" id="ProtNLM"/>
    </source>
</evidence>
<dbReference type="AlphaFoldDB" id="A0A0F9VTE9"/>
<accession>A0A0F9VTE9</accession>
<gene>
    <name evidence="1" type="ORF">LCGC14_0043140</name>
</gene>
<evidence type="ECO:0000313" key="1">
    <source>
        <dbReference type="EMBL" id="KKO08376.1"/>
    </source>
</evidence>